<keyword evidence="2" id="KW-1185">Reference proteome</keyword>
<reference evidence="1 2" key="1">
    <citation type="submission" date="2012-04" db="EMBL/GenBank/DDBJ databases">
        <title>The Genome Sequence of Saprolegnia declina VS20.</title>
        <authorList>
            <consortium name="The Broad Institute Genome Sequencing Platform"/>
            <person name="Russ C."/>
            <person name="Nusbaum C."/>
            <person name="Tyler B."/>
            <person name="van West P."/>
            <person name="Dieguez-Uribeondo J."/>
            <person name="de Bruijn I."/>
            <person name="Tripathy S."/>
            <person name="Jiang R."/>
            <person name="Young S.K."/>
            <person name="Zeng Q."/>
            <person name="Gargeya S."/>
            <person name="Fitzgerald M."/>
            <person name="Haas B."/>
            <person name="Abouelleil A."/>
            <person name="Alvarado L."/>
            <person name="Arachchi H.M."/>
            <person name="Berlin A."/>
            <person name="Chapman S.B."/>
            <person name="Goldberg J."/>
            <person name="Griggs A."/>
            <person name="Gujja S."/>
            <person name="Hansen M."/>
            <person name="Howarth C."/>
            <person name="Imamovic A."/>
            <person name="Larimer J."/>
            <person name="McCowen C."/>
            <person name="Montmayeur A."/>
            <person name="Murphy C."/>
            <person name="Neiman D."/>
            <person name="Pearson M."/>
            <person name="Priest M."/>
            <person name="Roberts A."/>
            <person name="Saif S."/>
            <person name="Shea T."/>
            <person name="Sisk P."/>
            <person name="Sykes S."/>
            <person name="Wortman J."/>
            <person name="Nusbaum C."/>
            <person name="Birren B."/>
        </authorList>
    </citation>
    <scope>NUCLEOTIDE SEQUENCE [LARGE SCALE GENOMIC DNA]</scope>
    <source>
        <strain evidence="1 2">VS20</strain>
    </source>
</reference>
<evidence type="ECO:0000313" key="1">
    <source>
        <dbReference type="EMBL" id="EQC30182.1"/>
    </source>
</evidence>
<sequence length="144" mass="15388">MGPSTRTSSVYKLMDELMEAQALAADANMCKLARARAFSKSAAGQPSSATDVLAATVTNVPSTATAADIAAFCKQKLDIFDRFLSVSMAPYKDGKTGRSTVYVASHGDYTRLLGLDGVRWRRETLNVKEAASVTRSACADILSR</sequence>
<accession>T0RJU6</accession>
<dbReference type="Proteomes" id="UP000030762">
    <property type="component" value="Unassembled WGS sequence"/>
</dbReference>
<dbReference type="InParanoid" id="T0RJU6"/>
<dbReference type="EMBL" id="JH767177">
    <property type="protein sequence ID" value="EQC30182.1"/>
    <property type="molecule type" value="Genomic_DNA"/>
</dbReference>
<protein>
    <submittedName>
        <fullName evidence="1">Uncharacterized protein</fullName>
    </submittedName>
</protein>
<organism evidence="1 2">
    <name type="scientific">Saprolegnia diclina (strain VS20)</name>
    <dbReference type="NCBI Taxonomy" id="1156394"/>
    <lineage>
        <taxon>Eukaryota</taxon>
        <taxon>Sar</taxon>
        <taxon>Stramenopiles</taxon>
        <taxon>Oomycota</taxon>
        <taxon>Saprolegniomycetes</taxon>
        <taxon>Saprolegniales</taxon>
        <taxon>Saprolegniaceae</taxon>
        <taxon>Saprolegnia</taxon>
    </lineage>
</organism>
<proteinExistence type="predicted"/>
<dbReference type="VEuPathDB" id="FungiDB:SDRG_12034"/>
<gene>
    <name evidence="1" type="ORF">SDRG_12034</name>
</gene>
<dbReference type="RefSeq" id="XP_008616314.1">
    <property type="nucleotide sequence ID" value="XM_008618092.1"/>
</dbReference>
<evidence type="ECO:0000313" key="2">
    <source>
        <dbReference type="Proteomes" id="UP000030762"/>
    </source>
</evidence>
<dbReference type="GeneID" id="19952761"/>
<dbReference type="AlphaFoldDB" id="T0RJU6"/>
<name>T0RJU6_SAPDV</name>